<evidence type="ECO:0000256" key="1">
    <source>
        <dbReference type="ARBA" id="ARBA00006484"/>
    </source>
</evidence>
<organism evidence="2 3">
    <name type="scientific">Azospirillum griseum</name>
    <dbReference type="NCBI Taxonomy" id="2496639"/>
    <lineage>
        <taxon>Bacteria</taxon>
        <taxon>Pseudomonadati</taxon>
        <taxon>Pseudomonadota</taxon>
        <taxon>Alphaproteobacteria</taxon>
        <taxon>Rhodospirillales</taxon>
        <taxon>Azospirillaceae</taxon>
        <taxon>Azospirillum</taxon>
    </lineage>
</organism>
<reference evidence="2 3" key="1">
    <citation type="submission" date="2018-12" db="EMBL/GenBank/DDBJ databases">
        <authorList>
            <person name="Yang Y."/>
        </authorList>
    </citation>
    <scope>NUCLEOTIDE SEQUENCE [LARGE SCALE GENOMIC DNA]</scope>
    <source>
        <strain evidence="2 3">L-25-5w-1</strain>
    </source>
</reference>
<dbReference type="GO" id="GO:0030497">
    <property type="term" value="P:fatty acid elongation"/>
    <property type="evidence" value="ECO:0007669"/>
    <property type="project" value="TreeGrafter"/>
</dbReference>
<dbReference type="PROSITE" id="PS00061">
    <property type="entry name" value="ADH_SHORT"/>
    <property type="match status" value="1"/>
</dbReference>
<dbReference type="AlphaFoldDB" id="A0A3S0JDW7"/>
<name>A0A3S0JDW7_9PROT</name>
<accession>A0A3S0JDW7</accession>
<sequence>MSVSVDLKGRTALVTGASSGLGRHFASLLARSGAAVAVAARRVESLNTVCAEIESAGGTALALPMDVTDPASVRAGVAAAAARFGGIDILVNNAGTAQTKAFLDLDSEDWDRIVDTNLKGCFLVGKEVGAIMRAQGERGGSIVNIASVAGLRVASQIAPYAVSKAGLVHLTKAMALELARHRIRVNALCPGYIETDLNRDFFATDAGQTMIKRVPMRRLGRAEELDGPLLLLCSDASSFMTGSVLAVDGGHLVNTL</sequence>
<dbReference type="OrthoDB" id="7255009at2"/>
<gene>
    <name evidence="2" type="ORF">EJ903_25070</name>
</gene>
<dbReference type="EC" id="1.1.1.47" evidence="2"/>
<keyword evidence="2" id="KW-0560">Oxidoreductase</keyword>
<dbReference type="EMBL" id="RXMA01000049">
    <property type="protein sequence ID" value="RTR13033.1"/>
    <property type="molecule type" value="Genomic_DNA"/>
</dbReference>
<comment type="caution">
    <text evidence="2">The sequence shown here is derived from an EMBL/GenBank/DDBJ whole genome shotgun (WGS) entry which is preliminary data.</text>
</comment>
<dbReference type="NCBIfam" id="NF005559">
    <property type="entry name" value="PRK07231.1"/>
    <property type="match status" value="1"/>
</dbReference>
<dbReference type="GO" id="GO:0047936">
    <property type="term" value="F:glucose 1-dehydrogenase [NAD(P)+] activity"/>
    <property type="evidence" value="ECO:0007669"/>
    <property type="project" value="UniProtKB-EC"/>
</dbReference>
<keyword evidence="3" id="KW-1185">Reference proteome</keyword>
<dbReference type="SUPFAM" id="SSF51735">
    <property type="entry name" value="NAD(P)-binding Rossmann-fold domains"/>
    <property type="match status" value="1"/>
</dbReference>
<dbReference type="InterPro" id="IPR020904">
    <property type="entry name" value="Sc_DH/Rdtase_CS"/>
</dbReference>
<dbReference type="PRINTS" id="PR00081">
    <property type="entry name" value="GDHRDH"/>
</dbReference>
<protein>
    <submittedName>
        <fullName evidence="2">Glucose 1-dehydrogenase</fullName>
        <ecNumber evidence="2">1.1.1.47</ecNumber>
    </submittedName>
</protein>
<dbReference type="Gene3D" id="3.40.50.720">
    <property type="entry name" value="NAD(P)-binding Rossmann-like Domain"/>
    <property type="match status" value="1"/>
</dbReference>
<evidence type="ECO:0000313" key="3">
    <source>
        <dbReference type="Proteomes" id="UP000277007"/>
    </source>
</evidence>
<dbReference type="InterPro" id="IPR002347">
    <property type="entry name" value="SDR_fam"/>
</dbReference>
<dbReference type="FunFam" id="3.40.50.720:FF:000084">
    <property type="entry name" value="Short-chain dehydrogenase reductase"/>
    <property type="match status" value="1"/>
</dbReference>
<comment type="similarity">
    <text evidence="1">Belongs to the short-chain dehydrogenases/reductases (SDR) family.</text>
</comment>
<proteinExistence type="inferred from homology"/>
<dbReference type="InterPro" id="IPR036291">
    <property type="entry name" value="NAD(P)-bd_dom_sf"/>
</dbReference>
<dbReference type="PRINTS" id="PR00080">
    <property type="entry name" value="SDRFAMILY"/>
</dbReference>
<dbReference type="PANTHER" id="PTHR42760:SF135">
    <property type="entry name" value="BLL7886 PROTEIN"/>
    <property type="match status" value="1"/>
</dbReference>
<dbReference type="Proteomes" id="UP000277007">
    <property type="component" value="Unassembled WGS sequence"/>
</dbReference>
<dbReference type="Pfam" id="PF13561">
    <property type="entry name" value="adh_short_C2"/>
    <property type="match status" value="1"/>
</dbReference>
<dbReference type="RefSeq" id="WP_126620613.1">
    <property type="nucleotide sequence ID" value="NZ_JBHUCY010000020.1"/>
</dbReference>
<evidence type="ECO:0000313" key="2">
    <source>
        <dbReference type="EMBL" id="RTR13033.1"/>
    </source>
</evidence>
<dbReference type="PANTHER" id="PTHR42760">
    <property type="entry name" value="SHORT-CHAIN DEHYDROGENASES/REDUCTASES FAMILY MEMBER"/>
    <property type="match status" value="1"/>
</dbReference>